<dbReference type="SUPFAM" id="SSF48498">
    <property type="entry name" value="Tetracyclin repressor-like, C-terminal domain"/>
    <property type="match status" value="1"/>
</dbReference>
<dbReference type="InterPro" id="IPR049445">
    <property type="entry name" value="TetR_SbtR-like_C"/>
</dbReference>
<protein>
    <submittedName>
        <fullName evidence="6">TetR/AcrR family transcriptional regulator</fullName>
    </submittedName>
</protein>
<evidence type="ECO:0000313" key="7">
    <source>
        <dbReference type="Proteomes" id="UP001138997"/>
    </source>
</evidence>
<dbReference type="SUPFAM" id="SSF46689">
    <property type="entry name" value="Homeodomain-like"/>
    <property type="match status" value="1"/>
</dbReference>
<dbReference type="InterPro" id="IPR009057">
    <property type="entry name" value="Homeodomain-like_sf"/>
</dbReference>
<keyword evidence="7" id="KW-1185">Reference proteome</keyword>
<feature type="domain" description="HTH tetR-type" evidence="5">
    <location>
        <begin position="20"/>
        <end position="79"/>
    </location>
</feature>
<name>A0A9X1SYK5_9ACTN</name>
<keyword evidence="3" id="KW-0804">Transcription</keyword>
<evidence type="ECO:0000256" key="1">
    <source>
        <dbReference type="ARBA" id="ARBA00023015"/>
    </source>
</evidence>
<proteinExistence type="predicted"/>
<dbReference type="Proteomes" id="UP001138997">
    <property type="component" value="Unassembled WGS sequence"/>
</dbReference>
<dbReference type="PROSITE" id="PS50977">
    <property type="entry name" value="HTH_TETR_2"/>
    <property type="match status" value="1"/>
</dbReference>
<keyword evidence="2 4" id="KW-0238">DNA-binding</keyword>
<dbReference type="GO" id="GO:0000976">
    <property type="term" value="F:transcription cis-regulatory region binding"/>
    <property type="evidence" value="ECO:0007669"/>
    <property type="project" value="TreeGrafter"/>
</dbReference>
<feature type="DNA-binding region" description="H-T-H motif" evidence="4">
    <location>
        <begin position="42"/>
        <end position="61"/>
    </location>
</feature>
<gene>
    <name evidence="6" type="ORF">LR394_09410</name>
</gene>
<dbReference type="InterPro" id="IPR001647">
    <property type="entry name" value="HTH_TetR"/>
</dbReference>
<comment type="caution">
    <text evidence="6">The sequence shown here is derived from an EMBL/GenBank/DDBJ whole genome shotgun (WGS) entry which is preliminary data.</text>
</comment>
<dbReference type="InterPro" id="IPR023772">
    <property type="entry name" value="DNA-bd_HTH_TetR-type_CS"/>
</dbReference>
<dbReference type="EMBL" id="JAJOMB010000004">
    <property type="protein sequence ID" value="MCD5311113.1"/>
    <property type="molecule type" value="Genomic_DNA"/>
</dbReference>
<dbReference type="Pfam" id="PF00440">
    <property type="entry name" value="TetR_N"/>
    <property type="match status" value="1"/>
</dbReference>
<dbReference type="InterPro" id="IPR050109">
    <property type="entry name" value="HTH-type_TetR-like_transc_reg"/>
</dbReference>
<dbReference type="Pfam" id="PF21597">
    <property type="entry name" value="TetR_C_43"/>
    <property type="match status" value="1"/>
</dbReference>
<dbReference type="PANTHER" id="PTHR30055:SF234">
    <property type="entry name" value="HTH-TYPE TRANSCRIPTIONAL REGULATOR BETI"/>
    <property type="match status" value="1"/>
</dbReference>
<dbReference type="PROSITE" id="PS01081">
    <property type="entry name" value="HTH_TETR_1"/>
    <property type="match status" value="1"/>
</dbReference>
<organism evidence="6 7">
    <name type="scientific">Kineosporia babensis</name>
    <dbReference type="NCBI Taxonomy" id="499548"/>
    <lineage>
        <taxon>Bacteria</taxon>
        <taxon>Bacillati</taxon>
        <taxon>Actinomycetota</taxon>
        <taxon>Actinomycetes</taxon>
        <taxon>Kineosporiales</taxon>
        <taxon>Kineosporiaceae</taxon>
        <taxon>Kineosporia</taxon>
    </lineage>
</organism>
<evidence type="ECO:0000256" key="4">
    <source>
        <dbReference type="PROSITE-ProRule" id="PRU00335"/>
    </source>
</evidence>
<evidence type="ECO:0000259" key="5">
    <source>
        <dbReference type="PROSITE" id="PS50977"/>
    </source>
</evidence>
<dbReference type="GO" id="GO:0003700">
    <property type="term" value="F:DNA-binding transcription factor activity"/>
    <property type="evidence" value="ECO:0007669"/>
    <property type="project" value="TreeGrafter"/>
</dbReference>
<dbReference type="Gene3D" id="1.10.357.10">
    <property type="entry name" value="Tetracycline Repressor, domain 2"/>
    <property type="match status" value="1"/>
</dbReference>
<keyword evidence="1" id="KW-0805">Transcription regulation</keyword>
<evidence type="ECO:0000256" key="3">
    <source>
        <dbReference type="ARBA" id="ARBA00023163"/>
    </source>
</evidence>
<evidence type="ECO:0000256" key="2">
    <source>
        <dbReference type="ARBA" id="ARBA00023125"/>
    </source>
</evidence>
<dbReference type="PRINTS" id="PR00455">
    <property type="entry name" value="HTHTETR"/>
</dbReference>
<sequence length="222" mass="24314">MNSSPEPLEASATAVHRASGDIQQRILAAAGEVFAAEGLSATLADVAARAEVGVATVYRRFANKDELILALFEIHFEKAQTDVRRAIEAEDPWLGFVTFFEGGVRLFSQDKGFRDFVVSGYADSFGWARGASPERVEQIVQEHHHFMRTSLEQMLQRCQAAGVIRNDVTTADLFALTMAAVSSIDFASRKGGPQIHRRVVGIMLDGLRPSRQAPTPLPDITQ</sequence>
<accession>A0A9X1SYK5</accession>
<dbReference type="AlphaFoldDB" id="A0A9X1SYK5"/>
<dbReference type="InterPro" id="IPR036271">
    <property type="entry name" value="Tet_transcr_reg_TetR-rel_C_sf"/>
</dbReference>
<evidence type="ECO:0000313" key="6">
    <source>
        <dbReference type="EMBL" id="MCD5311113.1"/>
    </source>
</evidence>
<reference evidence="6" key="1">
    <citation type="submission" date="2021-11" db="EMBL/GenBank/DDBJ databases">
        <title>Streptomyces corallinus and Kineosporia corallina sp. nov., two new coral-derived marine actinobacteria.</title>
        <authorList>
            <person name="Buangrab K."/>
            <person name="Sutthacheep M."/>
            <person name="Yeemin T."/>
            <person name="Harunari E."/>
            <person name="Igarashi Y."/>
            <person name="Sripreechasak P."/>
            <person name="Kanchanasin P."/>
            <person name="Tanasupawat S."/>
            <person name="Phongsopitanun W."/>
        </authorList>
    </citation>
    <scope>NUCLEOTIDE SEQUENCE</scope>
    <source>
        <strain evidence="6">JCM 31032</strain>
    </source>
</reference>
<dbReference type="RefSeq" id="WP_231440291.1">
    <property type="nucleotide sequence ID" value="NZ_JAJOMB010000004.1"/>
</dbReference>
<dbReference type="PANTHER" id="PTHR30055">
    <property type="entry name" value="HTH-TYPE TRANSCRIPTIONAL REGULATOR RUTR"/>
    <property type="match status" value="1"/>
</dbReference>